<keyword evidence="5" id="KW-0614">Plasmid</keyword>
<dbReference type="RefSeq" id="WP_244707015.1">
    <property type="nucleotide sequence ID" value="NZ_BAAADN010000071.1"/>
</dbReference>
<dbReference type="InterPro" id="IPR002762">
    <property type="entry name" value="CbiX-like"/>
</dbReference>
<dbReference type="SUPFAM" id="SSF53800">
    <property type="entry name" value="Chelatase"/>
    <property type="match status" value="2"/>
</dbReference>
<evidence type="ECO:0000256" key="1">
    <source>
        <dbReference type="ARBA" id="ARBA00022723"/>
    </source>
</evidence>
<keyword evidence="1" id="KW-0479">Metal-binding</keyword>
<dbReference type="Pfam" id="PF01903">
    <property type="entry name" value="CbiX"/>
    <property type="match status" value="2"/>
</dbReference>
<protein>
    <submittedName>
        <fullName evidence="4">Sirohydrochlorin chelatase</fullName>
    </submittedName>
</protein>
<organism evidence="4 7">
    <name type="scientific">Halococcus dombrowskii</name>
    <dbReference type="NCBI Taxonomy" id="179637"/>
    <lineage>
        <taxon>Archaea</taxon>
        <taxon>Methanobacteriati</taxon>
        <taxon>Methanobacteriota</taxon>
        <taxon>Stenosarchaea group</taxon>
        <taxon>Halobacteria</taxon>
        <taxon>Halobacteriales</taxon>
        <taxon>Halococcaceae</taxon>
        <taxon>Halococcus</taxon>
    </lineage>
</organism>
<dbReference type="AlphaFoldDB" id="A0AAV3SLA2"/>
<dbReference type="Proteomes" id="UP000830542">
    <property type="component" value="Plasmid unnamed4"/>
</dbReference>
<gene>
    <name evidence="4" type="ORF">GCM10008985_33640</name>
    <name evidence="5" type="ORF">MUK72_18190</name>
</gene>
<proteinExistence type="predicted"/>
<evidence type="ECO:0000313" key="7">
    <source>
        <dbReference type="Proteomes" id="UP001500962"/>
    </source>
</evidence>
<evidence type="ECO:0000256" key="3">
    <source>
        <dbReference type="SAM" id="MobiDB-lite"/>
    </source>
</evidence>
<dbReference type="EMBL" id="CP095009">
    <property type="protein sequence ID" value="UOO97408.1"/>
    <property type="molecule type" value="Genomic_DNA"/>
</dbReference>
<keyword evidence="2" id="KW-0456">Lyase</keyword>
<dbReference type="EMBL" id="BAAADN010000071">
    <property type="protein sequence ID" value="GAA0474312.1"/>
    <property type="molecule type" value="Genomic_DNA"/>
</dbReference>
<dbReference type="GO" id="GO:0046872">
    <property type="term" value="F:metal ion binding"/>
    <property type="evidence" value="ECO:0007669"/>
    <property type="project" value="UniProtKB-KW"/>
</dbReference>
<keyword evidence="6" id="KW-1185">Reference proteome</keyword>
<name>A0AAV3SLA2_HALDO</name>
<evidence type="ECO:0000313" key="5">
    <source>
        <dbReference type="EMBL" id="UOO97408.1"/>
    </source>
</evidence>
<evidence type="ECO:0000313" key="4">
    <source>
        <dbReference type="EMBL" id="GAA0474312.1"/>
    </source>
</evidence>
<dbReference type="GeneID" id="71763820"/>
<dbReference type="Proteomes" id="UP001500962">
    <property type="component" value="Unassembled WGS sequence"/>
</dbReference>
<evidence type="ECO:0000313" key="6">
    <source>
        <dbReference type="Proteomes" id="UP000830542"/>
    </source>
</evidence>
<reference evidence="4" key="3">
    <citation type="submission" date="2023-12" db="EMBL/GenBank/DDBJ databases">
        <authorList>
            <person name="Sun Q."/>
            <person name="Inoue M."/>
        </authorList>
    </citation>
    <scope>NUCLEOTIDE SEQUENCE</scope>
    <source>
        <strain evidence="4">JCM 12289</strain>
    </source>
</reference>
<dbReference type="GO" id="GO:0016829">
    <property type="term" value="F:lyase activity"/>
    <property type="evidence" value="ECO:0007669"/>
    <property type="project" value="UniProtKB-KW"/>
</dbReference>
<geneLocation type="plasmid" evidence="5 6">
    <name>unnamed4</name>
</geneLocation>
<feature type="compositionally biased region" description="Polar residues" evidence="3">
    <location>
        <begin position="238"/>
        <end position="247"/>
    </location>
</feature>
<sequence length="262" mass="29133">MTSESLLLIGRETGNAHEVFETHAERLTRRTNVDDVSIATYESEPVRELRAQFEAISTDRTYVIPMRAAHTHDTIEDVPAALSYISGNVRYCEPLGRSPAVTEILRKRAVNLVPAGEDASLVIVGFGSSSKPYHRQTTEYHAARLRDGSDYGEVLTCYLLQNPAVECVRYNVSKRRAVAVPLFVTRSEATDERVPDALELGRGGIEYADPFGKHPRITDAIRAEVEKQRTLTVEEPSASVSFETQLTRTRRPVATDGEGFPQ</sequence>
<feature type="region of interest" description="Disordered" evidence="3">
    <location>
        <begin position="236"/>
        <end position="262"/>
    </location>
</feature>
<reference evidence="5" key="2">
    <citation type="submission" date="2022-04" db="EMBL/GenBank/DDBJ databases">
        <title>Sequencing and genomic assembly of Halococcus dombrowskii.</title>
        <authorList>
            <person name="Lim S.W."/>
            <person name="MacLea K.S."/>
        </authorList>
    </citation>
    <scope>NUCLEOTIDE SEQUENCE</scope>
    <source>
        <strain evidence="5">H4</strain>
        <plasmid evidence="5">unnamed4</plasmid>
    </source>
</reference>
<dbReference type="KEGG" id="hdo:MUK72_18190"/>
<reference evidence="4" key="1">
    <citation type="journal article" date="2014" name="Int. J. Syst. Evol. Microbiol.">
        <title>Complete genome sequence of Corynebacterium casei LMG S-19264T (=DSM 44701T), isolated from a smear-ripened cheese.</title>
        <authorList>
            <consortium name="US DOE Joint Genome Institute (JGI-PGF)"/>
            <person name="Walter F."/>
            <person name="Albersmeier A."/>
            <person name="Kalinowski J."/>
            <person name="Ruckert C."/>
        </authorList>
    </citation>
    <scope>NUCLEOTIDE SEQUENCE</scope>
    <source>
        <strain evidence="4">JCM 12289</strain>
    </source>
</reference>
<dbReference type="Gene3D" id="3.40.50.1400">
    <property type="match status" value="2"/>
</dbReference>
<accession>A0AAV3SLA2</accession>
<evidence type="ECO:0000256" key="2">
    <source>
        <dbReference type="ARBA" id="ARBA00023239"/>
    </source>
</evidence>